<evidence type="ECO:0000313" key="3">
    <source>
        <dbReference type="EMBL" id="KAK8767654.1"/>
    </source>
</evidence>
<keyword evidence="1" id="KW-0812">Transmembrane</keyword>
<name>A0AAQ4DYW4_AMBAM</name>
<feature type="transmembrane region" description="Helical" evidence="1">
    <location>
        <begin position="299"/>
        <end position="320"/>
    </location>
</feature>
<feature type="transmembrane region" description="Helical" evidence="1">
    <location>
        <begin position="268"/>
        <end position="287"/>
    </location>
</feature>
<feature type="transmembrane region" description="Helical" evidence="1">
    <location>
        <begin position="115"/>
        <end position="136"/>
    </location>
</feature>
<feature type="domain" description="Acyltransferase 3" evidence="2">
    <location>
        <begin position="13"/>
        <end position="319"/>
    </location>
</feature>
<accession>A0AAQ4DYW4</accession>
<keyword evidence="1" id="KW-0472">Membrane</keyword>
<dbReference type="PANTHER" id="PTHR11161:SF0">
    <property type="entry name" value="O-ACYLTRANSFERASE LIKE PROTEIN"/>
    <property type="match status" value="1"/>
</dbReference>
<dbReference type="EMBL" id="JARKHS020025230">
    <property type="protein sequence ID" value="KAK8767654.1"/>
    <property type="molecule type" value="Genomic_DNA"/>
</dbReference>
<feature type="transmembrane region" description="Helical" evidence="1">
    <location>
        <begin position="88"/>
        <end position="108"/>
    </location>
</feature>
<dbReference type="Pfam" id="PF01757">
    <property type="entry name" value="Acyl_transf_3"/>
    <property type="match status" value="1"/>
</dbReference>
<reference evidence="3 4" key="1">
    <citation type="journal article" date="2023" name="Arcadia Sci">
        <title>De novo assembly of a long-read Amblyomma americanum tick genome.</title>
        <authorList>
            <person name="Chou S."/>
            <person name="Poskanzer K.E."/>
            <person name="Rollins M."/>
            <person name="Thuy-Boun P.S."/>
        </authorList>
    </citation>
    <scope>NUCLEOTIDE SEQUENCE [LARGE SCALE GENOMIC DNA]</scope>
    <source>
        <strain evidence="3">F_SG_1</strain>
        <tissue evidence="3">Salivary glands</tissue>
    </source>
</reference>
<proteinExistence type="predicted"/>
<dbReference type="InterPro" id="IPR002656">
    <property type="entry name" value="Acyl_transf_3_dom"/>
</dbReference>
<keyword evidence="4" id="KW-1185">Reference proteome</keyword>
<dbReference type="GO" id="GO:0016747">
    <property type="term" value="F:acyltransferase activity, transferring groups other than amino-acyl groups"/>
    <property type="evidence" value="ECO:0007669"/>
    <property type="project" value="InterPro"/>
</dbReference>
<evidence type="ECO:0000259" key="2">
    <source>
        <dbReference type="Pfam" id="PF01757"/>
    </source>
</evidence>
<gene>
    <name evidence="3" type="ORF">V5799_005563</name>
</gene>
<feature type="transmembrane region" description="Helical" evidence="1">
    <location>
        <begin position="235"/>
        <end position="256"/>
    </location>
</feature>
<protein>
    <recommendedName>
        <fullName evidence="2">Acyltransferase 3 domain-containing protein</fullName>
    </recommendedName>
</protein>
<evidence type="ECO:0000313" key="4">
    <source>
        <dbReference type="Proteomes" id="UP001321473"/>
    </source>
</evidence>
<evidence type="ECO:0000256" key="1">
    <source>
        <dbReference type="SAM" id="Phobius"/>
    </source>
</evidence>
<feature type="transmembrane region" description="Helical" evidence="1">
    <location>
        <begin position="160"/>
        <end position="180"/>
    </location>
</feature>
<feature type="transmembrane region" description="Helical" evidence="1">
    <location>
        <begin position="192"/>
        <end position="215"/>
    </location>
</feature>
<feature type="transmembrane region" description="Helical" evidence="1">
    <location>
        <begin position="26"/>
        <end position="47"/>
    </location>
</feature>
<dbReference type="PANTHER" id="PTHR11161">
    <property type="entry name" value="O-ACYLTRANSFERASE"/>
    <property type="match status" value="1"/>
</dbReference>
<sequence>MVNVGDQELLPKKCLRSYLHILVHRYVRLTVPVVLVVFFAFLLPAMAEGPADQELFGKQIDRCAKNWWTVVTHMNNFNALNETCLIHLWYVSTEMQVFAITFPFAMLLSRFPKATATVLVLASFACSTFTALRTYFSNLLFGMTTGTNDGRRVFKTLELIYFRPITHVATYVSGILAGYAAVKYSKARIPRVVQIILWAVSTGAAWFVLFVTLPWNRENIPGPITNAIYGGYHRLLWSLSLCWPAYACATGYGGILGRISSWKGFLPLARLTYGVYLLHGVFLLLRMGLVKTRFNLDDFFQLTNTLGIITLSYYFAYLLFLACEGPIANIFECVLDHKDTKTSQSATAPSATLAANQQIRRLP</sequence>
<dbReference type="InterPro" id="IPR052728">
    <property type="entry name" value="O2_lipid_transport_reg"/>
</dbReference>
<dbReference type="AlphaFoldDB" id="A0AAQ4DYW4"/>
<organism evidence="3 4">
    <name type="scientific">Amblyomma americanum</name>
    <name type="common">Lone star tick</name>
    <dbReference type="NCBI Taxonomy" id="6943"/>
    <lineage>
        <taxon>Eukaryota</taxon>
        <taxon>Metazoa</taxon>
        <taxon>Ecdysozoa</taxon>
        <taxon>Arthropoda</taxon>
        <taxon>Chelicerata</taxon>
        <taxon>Arachnida</taxon>
        <taxon>Acari</taxon>
        <taxon>Parasitiformes</taxon>
        <taxon>Ixodida</taxon>
        <taxon>Ixodoidea</taxon>
        <taxon>Ixodidae</taxon>
        <taxon>Amblyomminae</taxon>
        <taxon>Amblyomma</taxon>
    </lineage>
</organism>
<keyword evidence="1" id="KW-1133">Transmembrane helix</keyword>
<dbReference type="Proteomes" id="UP001321473">
    <property type="component" value="Unassembled WGS sequence"/>
</dbReference>
<comment type="caution">
    <text evidence="3">The sequence shown here is derived from an EMBL/GenBank/DDBJ whole genome shotgun (WGS) entry which is preliminary data.</text>
</comment>